<dbReference type="Proteomes" id="UP000828251">
    <property type="component" value="Unassembled WGS sequence"/>
</dbReference>
<dbReference type="OrthoDB" id="6629474at2759"/>
<reference evidence="1 2" key="1">
    <citation type="journal article" date="2021" name="Plant Biotechnol. J.">
        <title>Multi-omics assisted identification of the key and species-specific regulatory components of drought-tolerant mechanisms in Gossypium stocksii.</title>
        <authorList>
            <person name="Yu D."/>
            <person name="Ke L."/>
            <person name="Zhang D."/>
            <person name="Wu Y."/>
            <person name="Sun Y."/>
            <person name="Mei J."/>
            <person name="Sun J."/>
            <person name="Sun Y."/>
        </authorList>
    </citation>
    <scope>NUCLEOTIDE SEQUENCE [LARGE SCALE GENOMIC DNA]</scope>
    <source>
        <strain evidence="2">cv. E1</strain>
        <tissue evidence="1">Leaf</tissue>
    </source>
</reference>
<keyword evidence="2" id="KW-1185">Reference proteome</keyword>
<dbReference type="EMBL" id="JAIQCV010000003">
    <property type="protein sequence ID" value="KAH1113814.1"/>
    <property type="molecule type" value="Genomic_DNA"/>
</dbReference>
<proteinExistence type="predicted"/>
<organism evidence="1 2">
    <name type="scientific">Gossypium stocksii</name>
    <dbReference type="NCBI Taxonomy" id="47602"/>
    <lineage>
        <taxon>Eukaryota</taxon>
        <taxon>Viridiplantae</taxon>
        <taxon>Streptophyta</taxon>
        <taxon>Embryophyta</taxon>
        <taxon>Tracheophyta</taxon>
        <taxon>Spermatophyta</taxon>
        <taxon>Magnoliopsida</taxon>
        <taxon>eudicotyledons</taxon>
        <taxon>Gunneridae</taxon>
        <taxon>Pentapetalae</taxon>
        <taxon>rosids</taxon>
        <taxon>malvids</taxon>
        <taxon>Malvales</taxon>
        <taxon>Malvaceae</taxon>
        <taxon>Malvoideae</taxon>
        <taxon>Gossypium</taxon>
    </lineage>
</organism>
<evidence type="ECO:0000313" key="1">
    <source>
        <dbReference type="EMBL" id="KAH1113814.1"/>
    </source>
</evidence>
<accession>A0A9D3W5K6</accession>
<comment type="caution">
    <text evidence="1">The sequence shown here is derived from an EMBL/GenBank/DDBJ whole genome shotgun (WGS) entry which is preliminary data.</text>
</comment>
<sequence length="179" mass="20846">MRSRKVGKNWMAIKLDLEKAYDRISIDFIDMSLIAARILEFLRKVGVGLISFFFADDLVIFSEEELEQAFFSKEILKHFCDFSRHKISAMKSNMYFSKGDSSTIRDWKDSWVLDIGPIFSYVLAYASLDLESTLRDWVLLDGSWNVDLLHIWLLDNMIKCILSIPPHYFAGGEDRTIWA</sequence>
<dbReference type="AlphaFoldDB" id="A0A9D3W5K6"/>
<protein>
    <recommendedName>
        <fullName evidence="3">Reverse transcriptase domain-containing protein</fullName>
    </recommendedName>
</protein>
<evidence type="ECO:0008006" key="3">
    <source>
        <dbReference type="Google" id="ProtNLM"/>
    </source>
</evidence>
<evidence type="ECO:0000313" key="2">
    <source>
        <dbReference type="Proteomes" id="UP000828251"/>
    </source>
</evidence>
<gene>
    <name evidence="1" type="ORF">J1N35_007192</name>
</gene>
<name>A0A9D3W5K6_9ROSI</name>